<organism evidence="1 2">
    <name type="scientific">Elaeophora elaphi</name>
    <dbReference type="NCBI Taxonomy" id="1147741"/>
    <lineage>
        <taxon>Eukaryota</taxon>
        <taxon>Metazoa</taxon>
        <taxon>Ecdysozoa</taxon>
        <taxon>Nematoda</taxon>
        <taxon>Chromadorea</taxon>
        <taxon>Rhabditida</taxon>
        <taxon>Spirurina</taxon>
        <taxon>Spiruromorpha</taxon>
        <taxon>Filarioidea</taxon>
        <taxon>Onchocercidae</taxon>
        <taxon>Elaeophora</taxon>
    </lineage>
</organism>
<evidence type="ECO:0000313" key="2">
    <source>
        <dbReference type="WBParaSite" id="EEL_0000096201-mRNA-1"/>
    </source>
</evidence>
<sequence length="177" mass="19659">MILNLFKNLPKIIYAISHSRIVTVSNFSIKRNDELSLSSCALNGMCSNNENYTGTNKRTAKSAEDRRMMPAYKLAMLDMCQLQLKICSRLIEIAAPSCPTLFGLTASKPSTLKRLAGRSVLLHPYYSPCGLAGIFCHKSEINDNIGIGDNDNNGSCYHQMLPIELIKFLQDGAMDYD</sequence>
<dbReference type="AlphaFoldDB" id="A0A0R3RHM9"/>
<protein>
    <submittedName>
        <fullName evidence="2">Uncharacterized protein</fullName>
    </submittedName>
</protein>
<evidence type="ECO:0000313" key="1">
    <source>
        <dbReference type="Proteomes" id="UP000050640"/>
    </source>
</evidence>
<reference evidence="2" key="1">
    <citation type="submission" date="2017-02" db="UniProtKB">
        <authorList>
            <consortium name="WormBaseParasite"/>
        </authorList>
    </citation>
    <scope>IDENTIFICATION</scope>
</reference>
<accession>A0A0R3RHM9</accession>
<dbReference type="WBParaSite" id="EEL_0000096201-mRNA-1">
    <property type="protein sequence ID" value="EEL_0000096201-mRNA-1"/>
    <property type="gene ID" value="EEL_0000096201"/>
</dbReference>
<proteinExistence type="predicted"/>
<dbReference type="Proteomes" id="UP000050640">
    <property type="component" value="Unplaced"/>
</dbReference>
<name>A0A0R3RHM9_9BILA</name>
<keyword evidence="1" id="KW-1185">Reference proteome</keyword>